<protein>
    <submittedName>
        <fullName evidence="1">Uncharacterized protein</fullName>
    </submittedName>
</protein>
<accession>A0ACC2MUG3</accession>
<name>A0ACC2MUG3_PERAE</name>
<evidence type="ECO:0000313" key="2">
    <source>
        <dbReference type="Proteomes" id="UP001234297"/>
    </source>
</evidence>
<reference evidence="1 2" key="1">
    <citation type="journal article" date="2022" name="Hortic Res">
        <title>A haplotype resolved chromosomal level avocado genome allows analysis of novel avocado genes.</title>
        <authorList>
            <person name="Nath O."/>
            <person name="Fletcher S.J."/>
            <person name="Hayward A."/>
            <person name="Shaw L.M."/>
            <person name="Masouleh A.K."/>
            <person name="Furtado A."/>
            <person name="Henry R.J."/>
            <person name="Mitter N."/>
        </authorList>
    </citation>
    <scope>NUCLEOTIDE SEQUENCE [LARGE SCALE GENOMIC DNA]</scope>
    <source>
        <strain evidence="2">cv. Hass</strain>
    </source>
</reference>
<dbReference type="EMBL" id="CM056809">
    <property type="protein sequence ID" value="KAJ8649305.1"/>
    <property type="molecule type" value="Genomic_DNA"/>
</dbReference>
<keyword evidence="2" id="KW-1185">Reference proteome</keyword>
<proteinExistence type="predicted"/>
<organism evidence="1 2">
    <name type="scientific">Persea americana</name>
    <name type="common">Avocado</name>
    <dbReference type="NCBI Taxonomy" id="3435"/>
    <lineage>
        <taxon>Eukaryota</taxon>
        <taxon>Viridiplantae</taxon>
        <taxon>Streptophyta</taxon>
        <taxon>Embryophyta</taxon>
        <taxon>Tracheophyta</taxon>
        <taxon>Spermatophyta</taxon>
        <taxon>Magnoliopsida</taxon>
        <taxon>Magnoliidae</taxon>
        <taxon>Laurales</taxon>
        <taxon>Lauraceae</taxon>
        <taxon>Persea</taxon>
    </lineage>
</organism>
<dbReference type="Proteomes" id="UP001234297">
    <property type="component" value="Chromosome 1"/>
</dbReference>
<sequence length="69" mass="7653">MMKLFSDVSLVSAFHCSIRPPPQSIFRGFMVPIDECDVSMDSTYLRELQAVLGWMPIVLPPVLHTASSG</sequence>
<evidence type="ECO:0000313" key="1">
    <source>
        <dbReference type="EMBL" id="KAJ8649305.1"/>
    </source>
</evidence>
<comment type="caution">
    <text evidence="1">The sequence shown here is derived from an EMBL/GenBank/DDBJ whole genome shotgun (WGS) entry which is preliminary data.</text>
</comment>
<gene>
    <name evidence="1" type="ORF">MRB53_002328</name>
</gene>